<dbReference type="SUPFAM" id="SSF51338">
    <property type="entry name" value="Composite domain of metallo-dependent hydrolases"/>
    <property type="match status" value="1"/>
</dbReference>
<feature type="domain" description="Amidohydrolase-related" evidence="2">
    <location>
        <begin position="368"/>
        <end position="446"/>
    </location>
</feature>
<evidence type="ECO:0000313" key="5">
    <source>
        <dbReference type="Proteomes" id="UP001107558"/>
    </source>
</evidence>
<comment type="caution">
    <text evidence="4">The sequence shown here is derived from an EMBL/GenBank/DDBJ whole genome shotgun (WGS) entry which is preliminary data.</text>
</comment>
<evidence type="ECO:0000259" key="3">
    <source>
        <dbReference type="Pfam" id="PF12890"/>
    </source>
</evidence>
<accession>A0A9J6BMZ8</accession>
<dbReference type="EMBL" id="JADBJN010000003">
    <property type="protein sequence ID" value="KAG5671096.1"/>
    <property type="molecule type" value="Genomic_DNA"/>
</dbReference>
<dbReference type="SUPFAM" id="SSF51556">
    <property type="entry name" value="Metallo-dependent hydrolases"/>
    <property type="match status" value="1"/>
</dbReference>
<evidence type="ECO:0000313" key="4">
    <source>
        <dbReference type="EMBL" id="KAG5671096.1"/>
    </source>
</evidence>
<dbReference type="Proteomes" id="UP001107558">
    <property type="component" value="Chromosome 3"/>
</dbReference>
<keyword evidence="1" id="KW-0665">Pyrimidine biosynthesis</keyword>
<protein>
    <recommendedName>
        <fullName evidence="6">Allantoinase</fullName>
    </recommendedName>
</protein>
<organism evidence="4 5">
    <name type="scientific">Polypedilum vanderplanki</name>
    <name type="common">Sleeping chironomid midge</name>
    <dbReference type="NCBI Taxonomy" id="319348"/>
    <lineage>
        <taxon>Eukaryota</taxon>
        <taxon>Metazoa</taxon>
        <taxon>Ecdysozoa</taxon>
        <taxon>Arthropoda</taxon>
        <taxon>Hexapoda</taxon>
        <taxon>Insecta</taxon>
        <taxon>Pterygota</taxon>
        <taxon>Neoptera</taxon>
        <taxon>Endopterygota</taxon>
        <taxon>Diptera</taxon>
        <taxon>Nematocera</taxon>
        <taxon>Chironomoidea</taxon>
        <taxon>Chironomidae</taxon>
        <taxon>Chironominae</taxon>
        <taxon>Polypedilum</taxon>
        <taxon>Polypedilum</taxon>
    </lineage>
</organism>
<dbReference type="InterPro" id="IPR006680">
    <property type="entry name" value="Amidohydro-rel"/>
</dbReference>
<dbReference type="Pfam" id="PF01979">
    <property type="entry name" value="Amidohydro_1"/>
    <property type="match status" value="1"/>
</dbReference>
<evidence type="ECO:0008006" key="6">
    <source>
        <dbReference type="Google" id="ProtNLM"/>
    </source>
</evidence>
<evidence type="ECO:0000256" key="1">
    <source>
        <dbReference type="ARBA" id="ARBA00022975"/>
    </source>
</evidence>
<gene>
    <name evidence="4" type="ORF">PVAND_001310</name>
</gene>
<evidence type="ECO:0000259" key="2">
    <source>
        <dbReference type="Pfam" id="PF01979"/>
    </source>
</evidence>
<dbReference type="AlphaFoldDB" id="A0A9J6BMZ8"/>
<dbReference type="InterPro" id="IPR050138">
    <property type="entry name" value="DHOase/Allantoinase_Hydrolase"/>
</dbReference>
<dbReference type="GO" id="GO:0006145">
    <property type="term" value="P:purine nucleobase catabolic process"/>
    <property type="evidence" value="ECO:0007669"/>
    <property type="project" value="TreeGrafter"/>
</dbReference>
<dbReference type="GO" id="GO:0005737">
    <property type="term" value="C:cytoplasm"/>
    <property type="evidence" value="ECO:0007669"/>
    <property type="project" value="TreeGrafter"/>
</dbReference>
<dbReference type="InterPro" id="IPR032466">
    <property type="entry name" value="Metal_Hydrolase"/>
</dbReference>
<dbReference type="InterPro" id="IPR011059">
    <property type="entry name" value="Metal-dep_hydrolase_composite"/>
</dbReference>
<name>A0A9J6BMZ8_POLVA</name>
<reference evidence="4" key="1">
    <citation type="submission" date="2021-03" db="EMBL/GenBank/DDBJ databases">
        <title>Chromosome level genome of the anhydrobiotic midge Polypedilum vanderplanki.</title>
        <authorList>
            <person name="Yoshida Y."/>
            <person name="Kikawada T."/>
            <person name="Gusev O."/>
        </authorList>
    </citation>
    <scope>NUCLEOTIDE SEQUENCE</scope>
    <source>
        <strain evidence="4">NIAS01</strain>
        <tissue evidence="4">Whole body or cell culture</tissue>
    </source>
</reference>
<keyword evidence="5" id="KW-1185">Reference proteome</keyword>
<dbReference type="InterPro" id="IPR024403">
    <property type="entry name" value="DHOase_cat"/>
</dbReference>
<proteinExistence type="predicted"/>
<feature type="domain" description="Dihydroorotase catalytic" evidence="3">
    <location>
        <begin position="67"/>
        <end position="252"/>
    </location>
</feature>
<dbReference type="PANTHER" id="PTHR43668:SF2">
    <property type="entry name" value="ALLANTOINASE"/>
    <property type="match status" value="1"/>
</dbReference>
<dbReference type="GO" id="GO:0004038">
    <property type="term" value="F:allantoinase activity"/>
    <property type="evidence" value="ECO:0007669"/>
    <property type="project" value="TreeGrafter"/>
</dbReference>
<sequence>METVELDSLFLSKRILVNIDECKDFISGGILVSNVDGIIKRIFTSQQEINSWMFGAHGAEVYDFGEKVIMSGLIDANVNICSGGDCEDFCSITKAAGAGGYTCIVDNPLTSKPPTTTLKNLKDKITEARKKNSLHIDVAFWGGVIADNHEELLPMANLGVCGFKGALNSSDCTLHLNKESLKSALETLEETNCVFAIKSNLDGKSADGTCSKEYQSFLALNPASIERAGVEIVIELIKQHKMHIHLTDISSAECLPLISKYNSQKTSKQSTLSIETSYPYLTLTSDEISNGKTENKCMPPIRNANNKSKLWEAMKCYEFSNISSSHMASTIKSKCLIGGRNRGNFIEASFGISSLQFGLPIFWTECQKNSMSIHDVHRFMSYHPAKLCGLDKNKGLLKVGYDADFCIWDPSEEWTITKEADLLKNKTSPYYGMVVKGRVYATVVRGFFVYDGNHPNDFDEAIGTIILKKPMKRSERRLLLDDDDETE</sequence>
<dbReference type="Pfam" id="PF12890">
    <property type="entry name" value="DHOase"/>
    <property type="match status" value="1"/>
</dbReference>
<dbReference type="PANTHER" id="PTHR43668">
    <property type="entry name" value="ALLANTOINASE"/>
    <property type="match status" value="1"/>
</dbReference>
<dbReference type="OrthoDB" id="1924787at2759"/>
<dbReference type="Gene3D" id="3.20.20.140">
    <property type="entry name" value="Metal-dependent hydrolases"/>
    <property type="match status" value="1"/>
</dbReference>